<dbReference type="NCBIfam" id="TIGR01777">
    <property type="entry name" value="yfcH"/>
    <property type="match status" value="1"/>
</dbReference>
<proteinExistence type="inferred from homology"/>
<dbReference type="PANTHER" id="PTHR11092">
    <property type="entry name" value="SUGAR NUCLEOTIDE EPIMERASE RELATED"/>
    <property type="match status" value="1"/>
</dbReference>
<dbReference type="EMBL" id="JADIXZ010000004">
    <property type="protein sequence ID" value="MBK6300444.1"/>
    <property type="molecule type" value="Genomic_DNA"/>
</dbReference>
<dbReference type="Pfam" id="PF01370">
    <property type="entry name" value="Epimerase"/>
    <property type="match status" value="1"/>
</dbReference>
<comment type="caution">
    <text evidence="4">The sequence shown here is derived from an EMBL/GenBank/DDBJ whole genome shotgun (WGS) entry which is preliminary data.</text>
</comment>
<dbReference type="PANTHER" id="PTHR11092:SF0">
    <property type="entry name" value="EPIMERASE FAMILY PROTEIN SDR39U1"/>
    <property type="match status" value="1"/>
</dbReference>
<dbReference type="Gene3D" id="3.40.50.720">
    <property type="entry name" value="NAD(P)-binding Rossmann-like Domain"/>
    <property type="match status" value="1"/>
</dbReference>
<reference evidence="4 5" key="1">
    <citation type="submission" date="2020-10" db="EMBL/GenBank/DDBJ databases">
        <title>Connecting structure to function with the recovery of over 1000 high-quality activated sludge metagenome-assembled genomes encoding full-length rRNA genes using long-read sequencing.</title>
        <authorList>
            <person name="Singleton C.M."/>
            <person name="Petriglieri F."/>
            <person name="Kristensen J.M."/>
            <person name="Kirkegaard R.H."/>
            <person name="Michaelsen T.Y."/>
            <person name="Andersen M.H."/>
            <person name="Karst S.M."/>
            <person name="Dueholm M.S."/>
            <person name="Nielsen P.H."/>
            <person name="Albertsen M."/>
        </authorList>
    </citation>
    <scope>NUCLEOTIDE SEQUENCE [LARGE SCALE GENOMIC DNA]</scope>
    <source>
        <strain evidence="4">AalE_18-Q3-R2-46_BAT3C.188</strain>
    </source>
</reference>
<name>A0A934X5A2_9MICO</name>
<accession>A0A934X5A2</accession>
<comment type="similarity">
    <text evidence="1">Belongs to the NAD(P)-dependent epimerase/dehydratase family. SDR39U1 subfamily.</text>
</comment>
<dbReference type="AlphaFoldDB" id="A0A934X5A2"/>
<evidence type="ECO:0000313" key="4">
    <source>
        <dbReference type="EMBL" id="MBK6300444.1"/>
    </source>
</evidence>
<dbReference type="InterPro" id="IPR013549">
    <property type="entry name" value="DUF1731"/>
</dbReference>
<sequence>MSGRRVAVTGASGFIGGALTAYLAGRGDEVVRLVRHQPTQPSERRWDPVRGGLDPRAIDDVDAIVHLAAAGVGDHRWTPAYKELVLRSRVDGTAAVATAIAQTGRPIRFVCGSAIGYYGDRRDEILTELSGPGTGFLAEVARAWEGSAEPAIAAGAPVAFARHGLVMGPGGGAFARLLRLARWGLFGPLGSGRQYWSWITLADSVRALSHLIDRPDLTGPVNIVGPDPRPQRVVASAIGHALHRPAMLPAPSVALRVALGEFADDILGSQRVMPFALTGSGFTFEHSMLRPAAAWLVRESS</sequence>
<dbReference type="InterPro" id="IPR010099">
    <property type="entry name" value="SDR39U1"/>
</dbReference>
<evidence type="ECO:0000259" key="2">
    <source>
        <dbReference type="Pfam" id="PF01370"/>
    </source>
</evidence>
<evidence type="ECO:0000256" key="1">
    <source>
        <dbReference type="ARBA" id="ARBA00009353"/>
    </source>
</evidence>
<organism evidence="4 5">
    <name type="scientific">Candidatus Phosphoribacter hodrii</name>
    <dbReference type="NCBI Taxonomy" id="2953743"/>
    <lineage>
        <taxon>Bacteria</taxon>
        <taxon>Bacillati</taxon>
        <taxon>Actinomycetota</taxon>
        <taxon>Actinomycetes</taxon>
        <taxon>Micrococcales</taxon>
        <taxon>Dermatophilaceae</taxon>
        <taxon>Candidatus Phosphoribacter</taxon>
    </lineage>
</organism>
<feature type="domain" description="NAD-dependent epimerase/dehydratase" evidence="2">
    <location>
        <begin position="6"/>
        <end position="218"/>
    </location>
</feature>
<dbReference type="Pfam" id="PF08338">
    <property type="entry name" value="DUF1731"/>
    <property type="match status" value="1"/>
</dbReference>
<dbReference type="InterPro" id="IPR036291">
    <property type="entry name" value="NAD(P)-bd_dom_sf"/>
</dbReference>
<feature type="domain" description="DUF1731" evidence="3">
    <location>
        <begin position="250"/>
        <end position="296"/>
    </location>
</feature>
<protein>
    <submittedName>
        <fullName evidence="4">TIGR01777 family protein</fullName>
    </submittedName>
</protein>
<dbReference type="SUPFAM" id="SSF51735">
    <property type="entry name" value="NAD(P)-binding Rossmann-fold domains"/>
    <property type="match status" value="1"/>
</dbReference>
<dbReference type="Proteomes" id="UP000718281">
    <property type="component" value="Unassembled WGS sequence"/>
</dbReference>
<dbReference type="InterPro" id="IPR001509">
    <property type="entry name" value="Epimerase_deHydtase"/>
</dbReference>
<evidence type="ECO:0000259" key="3">
    <source>
        <dbReference type="Pfam" id="PF08338"/>
    </source>
</evidence>
<evidence type="ECO:0000313" key="5">
    <source>
        <dbReference type="Proteomes" id="UP000718281"/>
    </source>
</evidence>
<gene>
    <name evidence="4" type="ORF">IPF40_05130</name>
</gene>